<keyword evidence="1" id="KW-0812">Transmembrane</keyword>
<evidence type="ECO:0000313" key="3">
    <source>
        <dbReference type="EMBL" id="WZH48497.1"/>
    </source>
</evidence>
<evidence type="ECO:0000256" key="1">
    <source>
        <dbReference type="SAM" id="Phobius"/>
    </source>
</evidence>
<dbReference type="InterPro" id="IPR006598">
    <property type="entry name" value="CAP10"/>
</dbReference>
<accession>A0ABZ2X8D6</accession>
<protein>
    <submittedName>
        <fullName evidence="3">CAP10 domain-containing protein</fullName>
    </submittedName>
</protein>
<dbReference type="SMART" id="SM00672">
    <property type="entry name" value="CAP10"/>
    <property type="match status" value="1"/>
</dbReference>
<dbReference type="PANTHER" id="PTHR12203:SF61">
    <property type="entry name" value="CAPSULE PROTEIN"/>
    <property type="match status" value="1"/>
</dbReference>
<dbReference type="EMBL" id="CP151265">
    <property type="protein sequence ID" value="WZH48497.1"/>
    <property type="molecule type" value="Genomic_DNA"/>
</dbReference>
<evidence type="ECO:0000313" key="4">
    <source>
        <dbReference type="Proteomes" id="UP001489902"/>
    </source>
</evidence>
<feature type="domain" description="Glycosyl transferase CAP10" evidence="2">
    <location>
        <begin position="413"/>
        <end position="693"/>
    </location>
</feature>
<keyword evidence="4" id="KW-1185">Reference proteome</keyword>
<keyword evidence="1" id="KW-1133">Transmembrane helix</keyword>
<name>A0ABZ2X8D6_9HYPO</name>
<dbReference type="Pfam" id="PF05686">
    <property type="entry name" value="Glyco_transf_90"/>
    <property type="match status" value="1"/>
</dbReference>
<reference evidence="3 4" key="1">
    <citation type="submission" date="2024-04" db="EMBL/GenBank/DDBJ databases">
        <title>Complete genome sequence of Fusarium acuminatum.</title>
        <authorList>
            <person name="Lan B."/>
        </authorList>
    </citation>
    <scope>NUCLEOTIDE SEQUENCE [LARGE SCALE GENOMIC DNA]</scope>
    <source>
        <strain evidence="3">1A</strain>
    </source>
</reference>
<organism evidence="3 4">
    <name type="scientific">Fusarium acuminatum</name>
    <dbReference type="NCBI Taxonomy" id="5515"/>
    <lineage>
        <taxon>Eukaryota</taxon>
        <taxon>Fungi</taxon>
        <taxon>Dikarya</taxon>
        <taxon>Ascomycota</taxon>
        <taxon>Pezizomycotina</taxon>
        <taxon>Sordariomycetes</taxon>
        <taxon>Hypocreomycetidae</taxon>
        <taxon>Hypocreales</taxon>
        <taxon>Nectriaceae</taxon>
        <taxon>Fusarium</taxon>
        <taxon>Fusarium tricinctum species complex</taxon>
    </lineage>
</organism>
<feature type="transmembrane region" description="Helical" evidence="1">
    <location>
        <begin position="6"/>
        <end position="30"/>
    </location>
</feature>
<proteinExistence type="predicted"/>
<dbReference type="PANTHER" id="PTHR12203">
    <property type="entry name" value="KDEL LYS-ASP-GLU-LEU CONTAINING - RELATED"/>
    <property type="match status" value="1"/>
</dbReference>
<keyword evidence="1" id="KW-0472">Membrane</keyword>
<sequence length="704" mass="79462">MASQEVYSLCSPHVSIALALVFTAASSYYFRREDELLSEVICWACLPKIFKIYNLNHGLDAPLPIKQETRARRPHSLWAVAVCLSIMSFCRSEANCFKLIPVLIPLLILAKRRWEQKASGPEGSGIARLANSGLVASAIAAFSVITLTSRGYRGLIPSAIMTTASFVVYSAFPGDIERRSFLHHLPPFGSCISSLAPRVTDTWAFDEGTPHPVEGLFNQSKNDFQRLLQRQSSSFGMACSEYRQRYGIEPPAGFQDWYEMASSSHSPLIDDFDSMYQSISPLWDLSGKEILDTMHQAQNRPGADLWLCQFLGATSTTTCTHPHRTFDRHISRLFNTLLANVTKLPNVSFLVNHIDEPRVLYQASPKTSSAQDQKVTIESHSKRPTWNLLTQNCNQSSSTIDKSKGIETFGLPFVTNISIAQDLCQHPEYNASYGLALSPVSFRPIKGMIPILSTGTLSTMGDILFPSPAYTEPEFSYDKSKDMKWGQKRDGLYWAGSTTGGFALDSNWQLFHRQRFVEVGQNLRKTNYYLRKRDGLVERVRSSFLNGRLFDVAFTRVFQCERKACRDQDAYFTIKSWADKDEALGSKLAFDIDGNGISGRYYKLLASWSVPMKQTLLREWHDDRLIPWVHYIPISQAMDELPELVSFLTVTRSGQQIAKEIAGNGRDWHGRALREVDLGIYTYRLLLEMIRLQDPLRDANTVPA</sequence>
<gene>
    <name evidence="3" type="ORF">QYS62_009673</name>
</gene>
<evidence type="ECO:0000259" key="2">
    <source>
        <dbReference type="SMART" id="SM00672"/>
    </source>
</evidence>
<dbReference type="Proteomes" id="UP001489902">
    <property type="component" value="Chromosome 6"/>
</dbReference>
<dbReference type="InterPro" id="IPR051091">
    <property type="entry name" value="O-Glucosyltr/Glycosyltrsf_90"/>
</dbReference>